<evidence type="ECO:0008006" key="3">
    <source>
        <dbReference type="Google" id="ProtNLM"/>
    </source>
</evidence>
<dbReference type="Pfam" id="PF13578">
    <property type="entry name" value="Methyltransf_24"/>
    <property type="match status" value="1"/>
</dbReference>
<dbReference type="InterPro" id="IPR029063">
    <property type="entry name" value="SAM-dependent_MTases_sf"/>
</dbReference>
<gene>
    <name evidence="1" type="ORF">AUC68_12835</name>
</gene>
<protein>
    <recommendedName>
        <fullName evidence="3">Methyltransferase</fullName>
    </recommendedName>
</protein>
<proteinExistence type="predicted"/>
<keyword evidence="2" id="KW-1185">Reference proteome</keyword>
<comment type="caution">
    <text evidence="1">The sequence shown here is derived from an EMBL/GenBank/DDBJ whole genome shotgun (WGS) entry which is preliminary data.</text>
</comment>
<accession>A0A1E3W676</accession>
<evidence type="ECO:0000313" key="2">
    <source>
        <dbReference type="Proteomes" id="UP000094501"/>
    </source>
</evidence>
<dbReference type="EMBL" id="LPWG01000002">
    <property type="protein sequence ID" value="ODS01240.1"/>
    <property type="molecule type" value="Genomic_DNA"/>
</dbReference>
<dbReference type="AlphaFoldDB" id="A0A1E3W676"/>
<evidence type="ECO:0000313" key="1">
    <source>
        <dbReference type="EMBL" id="ODS01240.1"/>
    </source>
</evidence>
<dbReference type="SUPFAM" id="SSF53335">
    <property type="entry name" value="S-adenosyl-L-methionine-dependent methyltransferases"/>
    <property type="match status" value="1"/>
</dbReference>
<dbReference type="Proteomes" id="UP000094501">
    <property type="component" value="Unassembled WGS sequence"/>
</dbReference>
<sequence>MQEMSPTVPGFTNPKVLGLLYSVVVQFQPKTCVEIGSFMGRSASVISLALAALGGGRRLICVDLFDTKVDQNFVQLPLIREIMKYAESSKGQYCDLTRISTIGDCFDLTTERFPHMLENVTKIQCDSASDWNSGRDTFDFSYIDGDHTYEAVKRDALSVMRYANAGHCMVFDDYSTQFPGVVRFVEELKSHQA</sequence>
<reference evidence="1 2" key="1">
    <citation type="journal article" date="2016" name="Environ. Microbiol.">
        <title>New Methyloceanibacter diversity from North Sea sediments includes methanotroph containing solely the soluble methane monooxygenase.</title>
        <authorList>
            <person name="Vekeman B."/>
            <person name="Kerckhof F.M."/>
            <person name="Cremers G."/>
            <person name="de Vos P."/>
            <person name="Vandamme P."/>
            <person name="Boon N."/>
            <person name="Op den Camp H.J."/>
            <person name="Heylen K."/>
        </authorList>
    </citation>
    <scope>NUCLEOTIDE SEQUENCE [LARGE SCALE GENOMIC DNA]</scope>
    <source>
        <strain evidence="1 2">R-67174</strain>
    </source>
</reference>
<dbReference type="STRING" id="1774968.AUC68_12835"/>
<dbReference type="Gene3D" id="3.40.50.150">
    <property type="entry name" value="Vaccinia Virus protein VP39"/>
    <property type="match status" value="1"/>
</dbReference>
<name>A0A1E3W676_9HYPH</name>
<organism evidence="1 2">
    <name type="scientific">Methyloceanibacter methanicus</name>
    <dbReference type="NCBI Taxonomy" id="1774968"/>
    <lineage>
        <taxon>Bacteria</taxon>
        <taxon>Pseudomonadati</taxon>
        <taxon>Pseudomonadota</taxon>
        <taxon>Alphaproteobacteria</taxon>
        <taxon>Hyphomicrobiales</taxon>
        <taxon>Hyphomicrobiaceae</taxon>
        <taxon>Methyloceanibacter</taxon>
    </lineage>
</organism>